<accession>A0AAN7N4F5</accession>
<sequence>MQCHRAPGRRLRDVRRGQAQPLLRTAPHALARELPCPQLHHRSLTEIETPARLDIQEYFRKSEMQMYMKRASAQACGMVGYTRLGRRPGAVFPKNHEISTILQRQQHRVRYSESVEIGSVIFSLSGVAFILADTQDLLMTGEEQFFKRTQKFINIHRNSFLVLSAALHGPEEWNVMFRIQRRFLGSNLRIIPVHNTAETVKFMLTIAKITSKPGADDTRYKMATTKAQIIQNSPVWKMLQEYQLRCTGGVPHAGQYKQAANVSL</sequence>
<dbReference type="PANTHER" id="PTHR31408:SF2">
    <property type="entry name" value="PROTEIN SPO16 HOMOLOG"/>
    <property type="match status" value="1"/>
</dbReference>
<comment type="caution">
    <text evidence="1">The sequence shown here is derived from an EMBL/GenBank/DDBJ whole genome shotgun (WGS) entry which is preliminary data.</text>
</comment>
<dbReference type="GO" id="GO:0007131">
    <property type="term" value="P:reciprocal meiotic recombination"/>
    <property type="evidence" value="ECO:0007669"/>
    <property type="project" value="TreeGrafter"/>
</dbReference>
<gene>
    <name evidence="1" type="ORF">QYF61_009781</name>
</gene>
<organism evidence="1 2">
    <name type="scientific">Mycteria americana</name>
    <name type="common">Wood stork</name>
    <dbReference type="NCBI Taxonomy" id="33587"/>
    <lineage>
        <taxon>Eukaryota</taxon>
        <taxon>Metazoa</taxon>
        <taxon>Chordata</taxon>
        <taxon>Craniata</taxon>
        <taxon>Vertebrata</taxon>
        <taxon>Euteleostomi</taxon>
        <taxon>Archelosauria</taxon>
        <taxon>Archosauria</taxon>
        <taxon>Dinosauria</taxon>
        <taxon>Saurischia</taxon>
        <taxon>Theropoda</taxon>
        <taxon>Coelurosauria</taxon>
        <taxon>Aves</taxon>
        <taxon>Neognathae</taxon>
        <taxon>Neoaves</taxon>
        <taxon>Aequornithes</taxon>
        <taxon>Ciconiiformes</taxon>
        <taxon>Ciconiidae</taxon>
        <taxon>Mycteria</taxon>
    </lineage>
</organism>
<name>A0AAN7N4F5_MYCAM</name>
<proteinExistence type="predicted"/>
<dbReference type="GO" id="GO:0005694">
    <property type="term" value="C:chromosome"/>
    <property type="evidence" value="ECO:0007669"/>
    <property type="project" value="TreeGrafter"/>
</dbReference>
<reference evidence="1 2" key="1">
    <citation type="journal article" date="2023" name="J. Hered.">
        <title>Chromosome-level genome of the wood stork (Mycteria americana) provides insight into avian chromosome evolution.</title>
        <authorList>
            <person name="Flamio R. Jr."/>
            <person name="Ramstad K.M."/>
        </authorList>
    </citation>
    <scope>NUCLEOTIDE SEQUENCE [LARGE SCALE GENOMIC DNA]</scope>
    <source>
        <strain evidence="1">JAX WOST 10</strain>
    </source>
</reference>
<dbReference type="EMBL" id="JAUNZN010000006">
    <property type="protein sequence ID" value="KAK4819672.1"/>
    <property type="molecule type" value="Genomic_DNA"/>
</dbReference>
<dbReference type="PANTHER" id="PTHR31408">
    <property type="entry name" value="HYPOTHETICAL PROTEIN LOC689986"/>
    <property type="match status" value="1"/>
</dbReference>
<evidence type="ECO:0000313" key="2">
    <source>
        <dbReference type="Proteomes" id="UP001333110"/>
    </source>
</evidence>
<evidence type="ECO:0000313" key="1">
    <source>
        <dbReference type="EMBL" id="KAK4819672.1"/>
    </source>
</evidence>
<dbReference type="Pfam" id="PF15162">
    <property type="entry name" value="SCRE"/>
    <property type="match status" value="1"/>
</dbReference>
<dbReference type="AlphaFoldDB" id="A0AAN7N4F5"/>
<dbReference type="Proteomes" id="UP001333110">
    <property type="component" value="Unassembled WGS sequence"/>
</dbReference>
<protein>
    <submittedName>
        <fullName evidence="1">Uncharacterized protein</fullName>
    </submittedName>
</protein>
<dbReference type="GO" id="GO:0007130">
    <property type="term" value="P:synaptonemal complex assembly"/>
    <property type="evidence" value="ECO:0007669"/>
    <property type="project" value="InterPro"/>
</dbReference>
<dbReference type="InterPro" id="IPR027857">
    <property type="entry name" value="SCRE"/>
</dbReference>
<keyword evidence="2" id="KW-1185">Reference proteome</keyword>